<keyword evidence="4" id="KW-1185">Reference proteome</keyword>
<feature type="region of interest" description="Disordered" evidence="1">
    <location>
        <begin position="22"/>
        <end position="153"/>
    </location>
</feature>
<keyword evidence="2" id="KW-0732">Signal</keyword>
<proteinExistence type="predicted"/>
<evidence type="ECO:0000256" key="2">
    <source>
        <dbReference type="SAM" id="SignalP"/>
    </source>
</evidence>
<dbReference type="RefSeq" id="WP_019019762.1">
    <property type="nucleotide sequence ID" value="NZ_BMXD01000010.1"/>
</dbReference>
<gene>
    <name evidence="3" type="ORF">ACFOEI_12300</name>
</gene>
<reference evidence="4" key="1">
    <citation type="journal article" date="2019" name="Int. J. Syst. Evol. Microbiol.">
        <title>The Global Catalogue of Microorganisms (GCM) 10K type strain sequencing project: providing services to taxonomists for standard genome sequencing and annotation.</title>
        <authorList>
            <consortium name="The Broad Institute Genomics Platform"/>
            <consortium name="The Broad Institute Genome Sequencing Center for Infectious Disease"/>
            <person name="Wu L."/>
            <person name="Ma J."/>
        </authorList>
    </citation>
    <scope>NUCLEOTIDE SEQUENCE [LARGE SCALE GENOMIC DNA]</scope>
    <source>
        <strain evidence="4">KCTC 12847</strain>
    </source>
</reference>
<feature type="compositionally biased region" description="Low complexity" evidence="1">
    <location>
        <begin position="74"/>
        <end position="86"/>
    </location>
</feature>
<feature type="chain" id="PRO_5046437903" evidence="2">
    <location>
        <begin position="21"/>
        <end position="153"/>
    </location>
</feature>
<protein>
    <submittedName>
        <fullName evidence="3">Uncharacterized protein</fullName>
    </submittedName>
</protein>
<accession>A0ABV7M2I4</accession>
<feature type="signal peptide" evidence="2">
    <location>
        <begin position="1"/>
        <end position="20"/>
    </location>
</feature>
<feature type="compositionally biased region" description="Polar residues" evidence="1">
    <location>
        <begin position="111"/>
        <end position="120"/>
    </location>
</feature>
<evidence type="ECO:0000313" key="4">
    <source>
        <dbReference type="Proteomes" id="UP001595640"/>
    </source>
</evidence>
<dbReference type="Proteomes" id="UP001595640">
    <property type="component" value="Unassembled WGS sequence"/>
</dbReference>
<evidence type="ECO:0000313" key="3">
    <source>
        <dbReference type="EMBL" id="MFC3292844.1"/>
    </source>
</evidence>
<sequence>MERGKLSLLATLLLSGALLAGCGDDEEATSTDTTNPASENAGESGGETANREMDVGEGSAETQVDVGNDADVATGLTGTTSGITGSDMVEPDETIGEGQSSRDQMPVSDPAAQQMQPNESTPEEPAQGNSSSGGGQNGVSQASSSSTSQDAQE</sequence>
<name>A0ABV7M2I4_9GAMM</name>
<dbReference type="EMBL" id="JBHRUH010000019">
    <property type="protein sequence ID" value="MFC3292844.1"/>
    <property type="molecule type" value="Genomic_DNA"/>
</dbReference>
<dbReference type="PROSITE" id="PS51257">
    <property type="entry name" value="PROKAR_LIPOPROTEIN"/>
    <property type="match status" value="1"/>
</dbReference>
<comment type="caution">
    <text evidence="3">The sequence shown here is derived from an EMBL/GenBank/DDBJ whole genome shotgun (WGS) entry which is preliminary data.</text>
</comment>
<organism evidence="3 4">
    <name type="scientific">Modicisalibacter luteus</name>
    <dbReference type="NCBI Taxonomy" id="453962"/>
    <lineage>
        <taxon>Bacteria</taxon>
        <taxon>Pseudomonadati</taxon>
        <taxon>Pseudomonadota</taxon>
        <taxon>Gammaproteobacteria</taxon>
        <taxon>Oceanospirillales</taxon>
        <taxon>Halomonadaceae</taxon>
        <taxon>Modicisalibacter</taxon>
    </lineage>
</organism>
<evidence type="ECO:0000256" key="1">
    <source>
        <dbReference type="SAM" id="MobiDB-lite"/>
    </source>
</evidence>
<feature type="compositionally biased region" description="Low complexity" evidence="1">
    <location>
        <begin position="138"/>
        <end position="153"/>
    </location>
</feature>